<evidence type="ECO:0000256" key="6">
    <source>
        <dbReference type="ARBA" id="ARBA00023274"/>
    </source>
</evidence>
<comment type="subunit">
    <text evidence="7">Component of a fungal signal recognition particle (SRP) complex that consists of a 7SL RNA molecule (scR1) and at least six protein subunits: SRP72, SRP68, SRP54, SEC65, SRP21 and SRP14.</text>
</comment>
<dbReference type="GO" id="GO:0005786">
    <property type="term" value="C:signal recognition particle, endoplasmic reticulum targeting"/>
    <property type="evidence" value="ECO:0007669"/>
    <property type="project" value="UniProtKB-UniRule"/>
</dbReference>
<keyword evidence="3 7" id="KW-0963">Cytoplasm</keyword>
<dbReference type="Proteomes" id="UP000272025">
    <property type="component" value="Unassembled WGS sequence"/>
</dbReference>
<evidence type="ECO:0000256" key="8">
    <source>
        <dbReference type="SAM" id="MobiDB-lite"/>
    </source>
</evidence>
<comment type="similarity">
    <text evidence="2 7">Belongs to the SRP14 family.</text>
</comment>
<protein>
    <recommendedName>
        <fullName evidence="7">Signal recognition particle subunit SRP14</fullName>
    </recommendedName>
    <alternativeName>
        <fullName evidence="7">Signal recognition particle 14 kDa protein</fullName>
    </alternativeName>
</protein>
<gene>
    <name evidence="9" type="ORF">SODALDRAFT_342013</name>
</gene>
<dbReference type="PANTHER" id="PTHR12013">
    <property type="entry name" value="SIGNAL RECOGNITION PARTICLE 14 KD PROTEIN"/>
    <property type="match status" value="1"/>
</dbReference>
<dbReference type="Gene3D" id="3.30.720.10">
    <property type="entry name" value="Signal recognition particle alu RNA binding heterodimer, srp9/1"/>
    <property type="match status" value="1"/>
</dbReference>
<dbReference type="Pfam" id="PF02290">
    <property type="entry name" value="SRP14"/>
    <property type="match status" value="1"/>
</dbReference>
<proteinExistence type="inferred from homology"/>
<dbReference type="InterPro" id="IPR003210">
    <property type="entry name" value="Signal_recog_particle_SRP14"/>
</dbReference>
<dbReference type="EMBL" id="ML119051">
    <property type="protein sequence ID" value="ROT42703.1"/>
    <property type="molecule type" value="Genomic_DNA"/>
</dbReference>
<evidence type="ECO:0000256" key="1">
    <source>
        <dbReference type="ARBA" id="ARBA00004496"/>
    </source>
</evidence>
<dbReference type="SUPFAM" id="SSF54762">
    <property type="entry name" value="Signal recognition particle alu RNA binding heterodimer, SRP9/14"/>
    <property type="match status" value="1"/>
</dbReference>
<keyword evidence="4 7" id="KW-0694">RNA-binding</keyword>
<dbReference type="InterPro" id="IPR009018">
    <property type="entry name" value="Signal_recog_particle_SRP9/14"/>
</dbReference>
<evidence type="ECO:0000256" key="5">
    <source>
        <dbReference type="ARBA" id="ARBA00023135"/>
    </source>
</evidence>
<keyword evidence="6 7" id="KW-0687">Ribonucleoprotein</keyword>
<evidence type="ECO:0000256" key="2">
    <source>
        <dbReference type="ARBA" id="ARBA00010349"/>
    </source>
</evidence>
<dbReference type="RefSeq" id="XP_028470509.1">
    <property type="nucleotide sequence ID" value="XM_028613066.1"/>
</dbReference>
<name>A0A3N2Q7E2_SODAK</name>
<evidence type="ECO:0000256" key="3">
    <source>
        <dbReference type="ARBA" id="ARBA00022490"/>
    </source>
</evidence>
<evidence type="ECO:0000313" key="9">
    <source>
        <dbReference type="EMBL" id="ROT42703.1"/>
    </source>
</evidence>
<keyword evidence="5 7" id="KW-0733">Signal recognition particle</keyword>
<feature type="compositionally biased region" description="Basic residues" evidence="8">
    <location>
        <begin position="113"/>
        <end position="126"/>
    </location>
</feature>
<comment type="function">
    <text evidence="7">Component of the signal recognition particle (SRP) complex, a ribonucleoprotein complex that mediates the cotranslational targeting of secretory and membrane proteins to the endoplasmic reticulum (ER).</text>
</comment>
<dbReference type="GO" id="GO:0008312">
    <property type="term" value="F:7S RNA binding"/>
    <property type="evidence" value="ECO:0007669"/>
    <property type="project" value="UniProtKB-UniRule"/>
</dbReference>
<evidence type="ECO:0000256" key="7">
    <source>
        <dbReference type="RuleBase" id="RU368100"/>
    </source>
</evidence>
<dbReference type="STRING" id="1314773.A0A3N2Q7E2"/>
<dbReference type="GeneID" id="39581544"/>
<dbReference type="GO" id="GO:0030942">
    <property type="term" value="F:endoplasmic reticulum signal peptide binding"/>
    <property type="evidence" value="ECO:0007669"/>
    <property type="project" value="UniProtKB-UniRule"/>
</dbReference>
<accession>A0A3N2Q7E2</accession>
<comment type="subcellular location">
    <subcellularLocation>
        <location evidence="1 7">Cytoplasm</location>
    </subcellularLocation>
</comment>
<evidence type="ECO:0000313" key="10">
    <source>
        <dbReference type="Proteomes" id="UP000272025"/>
    </source>
</evidence>
<reference evidence="9 10" key="1">
    <citation type="journal article" date="2018" name="Mol. Ecol.">
        <title>The obligate alkalophilic soda-lake fungus Sodiomyces alkalinus has shifted to a protein diet.</title>
        <authorList>
            <person name="Grum-Grzhimaylo A.A."/>
            <person name="Falkoski D.L."/>
            <person name="van den Heuvel J."/>
            <person name="Valero-Jimenez C.A."/>
            <person name="Min B."/>
            <person name="Choi I.G."/>
            <person name="Lipzen A."/>
            <person name="Daum C.G."/>
            <person name="Aanen D.K."/>
            <person name="Tsang A."/>
            <person name="Henrissat B."/>
            <person name="Bilanenko E.N."/>
            <person name="de Vries R.P."/>
            <person name="van Kan J.A.L."/>
            <person name="Grigoriev I.V."/>
            <person name="Debets A.J.M."/>
        </authorList>
    </citation>
    <scope>NUCLEOTIDE SEQUENCE [LARGE SCALE GENOMIC DNA]</scope>
    <source>
        <strain evidence="9 10">F11</strain>
    </source>
</reference>
<feature type="region of interest" description="Disordered" evidence="8">
    <location>
        <begin position="111"/>
        <end position="132"/>
    </location>
</feature>
<dbReference type="OrthoDB" id="19209at2759"/>
<evidence type="ECO:0000256" key="4">
    <source>
        <dbReference type="ARBA" id="ARBA00022884"/>
    </source>
</evidence>
<organism evidence="9 10">
    <name type="scientific">Sodiomyces alkalinus (strain CBS 110278 / VKM F-3762 / F11)</name>
    <name type="common">Alkaliphilic filamentous fungus</name>
    <dbReference type="NCBI Taxonomy" id="1314773"/>
    <lineage>
        <taxon>Eukaryota</taxon>
        <taxon>Fungi</taxon>
        <taxon>Dikarya</taxon>
        <taxon>Ascomycota</taxon>
        <taxon>Pezizomycotina</taxon>
        <taxon>Sordariomycetes</taxon>
        <taxon>Hypocreomycetidae</taxon>
        <taxon>Glomerellales</taxon>
        <taxon>Plectosphaerellaceae</taxon>
        <taxon>Sodiomyces</taxon>
    </lineage>
</organism>
<sequence length="132" mass="14208">MVSHLSHDEFFNGLVELFKSRKDKGHGAVYLVQKRLSYPLDPATSPSGDGLLPDGQLGEPLPVIVRATNGNSSRSKSPKVKLSTIVKADALDEFFARYADICKAGMVALKPRDKSKKKAKAKKKKSGAPAAS</sequence>
<dbReference type="AlphaFoldDB" id="A0A3N2Q7E2"/>
<dbReference type="GO" id="GO:0006614">
    <property type="term" value="P:SRP-dependent cotranslational protein targeting to membrane"/>
    <property type="evidence" value="ECO:0007669"/>
    <property type="project" value="UniProtKB-UniRule"/>
</dbReference>
<keyword evidence="10" id="KW-1185">Reference proteome</keyword>